<dbReference type="EMBL" id="JAESDN010000005">
    <property type="protein sequence ID" value="KAG7050162.1"/>
    <property type="molecule type" value="Genomic_DNA"/>
</dbReference>
<organism evidence="1 2">
    <name type="scientific">Colletotrichum scovillei</name>
    <dbReference type="NCBI Taxonomy" id="1209932"/>
    <lineage>
        <taxon>Eukaryota</taxon>
        <taxon>Fungi</taxon>
        <taxon>Dikarya</taxon>
        <taxon>Ascomycota</taxon>
        <taxon>Pezizomycotina</taxon>
        <taxon>Sordariomycetes</taxon>
        <taxon>Hypocreomycetidae</taxon>
        <taxon>Glomerellales</taxon>
        <taxon>Glomerellaceae</taxon>
        <taxon>Colletotrichum</taxon>
        <taxon>Colletotrichum acutatum species complex</taxon>
    </lineage>
</organism>
<keyword evidence="2" id="KW-1185">Reference proteome</keyword>
<sequence>MGLHQGAGCGGMPMEFLAGDEGTRLPYDLEIYAHAYFGLD</sequence>
<comment type="caution">
    <text evidence="1">The sequence shown here is derived from an EMBL/GenBank/DDBJ whole genome shotgun (WGS) entry which is preliminary data.</text>
</comment>
<accession>A0A9P7UEZ8</accession>
<reference evidence="1" key="1">
    <citation type="submission" date="2021-05" db="EMBL/GenBank/DDBJ databases">
        <title>Comparative genomics of three Colletotrichum scovillei strains and genetic complementation revealed genes involved fungal growth and virulence on chili pepper.</title>
        <authorList>
            <person name="Hsieh D.-K."/>
            <person name="Chuang S.-C."/>
            <person name="Chen C.-Y."/>
            <person name="Chao Y.-T."/>
            <person name="Lu M.-Y.J."/>
            <person name="Lee M.-H."/>
            <person name="Shih M.-C."/>
        </authorList>
    </citation>
    <scope>NUCLEOTIDE SEQUENCE</scope>
    <source>
        <strain evidence="1">Coll-153</strain>
    </source>
</reference>
<proteinExistence type="predicted"/>
<protein>
    <submittedName>
        <fullName evidence="1">Uncharacterized protein</fullName>
    </submittedName>
</protein>
<evidence type="ECO:0000313" key="2">
    <source>
        <dbReference type="Proteomes" id="UP000699042"/>
    </source>
</evidence>
<evidence type="ECO:0000313" key="1">
    <source>
        <dbReference type="EMBL" id="KAG7050162.1"/>
    </source>
</evidence>
<gene>
    <name evidence="1" type="ORF">JMJ77_012914</name>
</gene>
<name>A0A9P7UEZ8_9PEZI</name>
<dbReference type="Proteomes" id="UP000699042">
    <property type="component" value="Unassembled WGS sequence"/>
</dbReference>
<feature type="non-terminal residue" evidence="1">
    <location>
        <position position="40"/>
    </location>
</feature>
<dbReference type="AlphaFoldDB" id="A0A9P7UEZ8"/>